<dbReference type="InterPro" id="IPR052039">
    <property type="entry name" value="Caspase-related_regulators"/>
</dbReference>
<dbReference type="InterPro" id="IPR011600">
    <property type="entry name" value="Pept_C14_caspase"/>
</dbReference>
<gene>
    <name evidence="4" type="ORF">SAMN04488541_100431</name>
</gene>
<accession>A0A1I2C1E2</accession>
<dbReference type="AlphaFoldDB" id="A0A1I2C1E2"/>
<evidence type="ECO:0000256" key="2">
    <source>
        <dbReference type="SAM" id="SignalP"/>
    </source>
</evidence>
<feature type="signal peptide" evidence="2">
    <location>
        <begin position="1"/>
        <end position="19"/>
    </location>
</feature>
<protein>
    <submittedName>
        <fullName evidence="4">Caspase domain-containing protein</fullName>
    </submittedName>
</protein>
<reference evidence="4 5" key="1">
    <citation type="submission" date="2016-10" db="EMBL/GenBank/DDBJ databases">
        <authorList>
            <person name="de Groot N.N."/>
        </authorList>
    </citation>
    <scope>NUCLEOTIDE SEQUENCE [LARGE SCALE GENOMIC DNA]</scope>
    <source>
        <strain>GEY</strain>
        <strain evidence="5">DSM 9560</strain>
    </source>
</reference>
<dbReference type="EMBL" id="FONY01000004">
    <property type="protein sequence ID" value="SFE62094.1"/>
    <property type="molecule type" value="Genomic_DNA"/>
</dbReference>
<dbReference type="Proteomes" id="UP000199513">
    <property type="component" value="Unassembled WGS sequence"/>
</dbReference>
<dbReference type="Pfam" id="PF00656">
    <property type="entry name" value="Peptidase_C14"/>
    <property type="match status" value="1"/>
</dbReference>
<name>A0A1I2C1E2_9BACT</name>
<dbReference type="SUPFAM" id="SSF52129">
    <property type="entry name" value="Caspase-like"/>
    <property type="match status" value="1"/>
</dbReference>
<sequence length="739" mass="85621">MKKFVFIFLPMLLANWAFAQQNLSTGGENEKRLAFIIGNAKYDAPNALHNSVNDARKMKENLMNLGFKVVYLEDGDLNAIQKSFREFKNELKDYNVRLFYYSGHGLQVKNINYLVPIKANLEEMATDETAIEYGCFKVNDILAAMNEKQGNVNIIILDACRDNPVEKVAVATKGLSKSVATTQGLAPVTTSEGTVILYATSAGRKASDGEGDNGLFTSELIKQMNKPRIRIEDVFKEVGKEVSLKSKGKQRPEFSGTFYGDFFFKPEKYMTPAEKEAERLEKEKKEKEEQAKIEEARKKALEEARKANQEELAQIQAQKDKEKAELEKKMKEELALEKEKFEREKKKFEEERAREQERIKAEIEKLKQAEKEKLAEIERRENEIKAQLEKEKAEALKEANRKQKELEETQRQAKAIEEKLLAEKKALEANRQKADEAQLKAQQRVVDSMAQAAERLRFLQNEFAQLRQKQVADSLARIEREAKMQKELEEARQNISSTTNNQIDQLDAEQQAKEEEYNRRIQSFASEIANKELQLAAKEREVAEQKRVIDSLRAANAALVDAKKVKELNLTEEEKIDINKENEWKDFGKYRNFFEMDGHRFGYSIDRNNEFSYNIDVTREVFQDDINESVHVYVSRISIDDMSDKNISMKLLYSEYRDNHYMNYGWVTTASSYVEAKFDLENKIVKFTPVSKIGMLRNQGQDFINELALENSQLSIRNAIVITIKYFMRHYTRATKYSR</sequence>
<dbReference type="InterPro" id="IPR029030">
    <property type="entry name" value="Caspase-like_dom_sf"/>
</dbReference>
<feature type="coiled-coil region" evidence="1">
    <location>
        <begin position="270"/>
        <end position="555"/>
    </location>
</feature>
<organism evidence="4 5">
    <name type="scientific">Thermoflexibacter ruber</name>
    <dbReference type="NCBI Taxonomy" id="1003"/>
    <lineage>
        <taxon>Bacteria</taxon>
        <taxon>Pseudomonadati</taxon>
        <taxon>Bacteroidota</taxon>
        <taxon>Cytophagia</taxon>
        <taxon>Cytophagales</taxon>
        <taxon>Thermoflexibacteraceae</taxon>
        <taxon>Thermoflexibacter</taxon>
    </lineage>
</organism>
<dbReference type="InterPro" id="IPR001309">
    <property type="entry name" value="Pept_C14_p20"/>
</dbReference>
<keyword evidence="5" id="KW-1185">Reference proteome</keyword>
<dbReference type="PANTHER" id="PTHR22576:SF37">
    <property type="entry name" value="MUCOSA-ASSOCIATED LYMPHOID TISSUE LYMPHOMA TRANSLOCATION PROTEIN 1"/>
    <property type="match status" value="1"/>
</dbReference>
<dbReference type="GO" id="GO:0006508">
    <property type="term" value="P:proteolysis"/>
    <property type="evidence" value="ECO:0007669"/>
    <property type="project" value="InterPro"/>
</dbReference>
<evidence type="ECO:0000313" key="4">
    <source>
        <dbReference type="EMBL" id="SFE62094.1"/>
    </source>
</evidence>
<proteinExistence type="predicted"/>
<evidence type="ECO:0000313" key="5">
    <source>
        <dbReference type="Proteomes" id="UP000199513"/>
    </source>
</evidence>
<dbReference type="RefSeq" id="WP_091539806.1">
    <property type="nucleotide sequence ID" value="NZ_FONY01000004.1"/>
</dbReference>
<dbReference type="PANTHER" id="PTHR22576">
    <property type="entry name" value="MUCOSA ASSOCIATED LYMPHOID TISSUE LYMPHOMA TRANSLOCATION PROTEIN 1/PARACASPASE"/>
    <property type="match status" value="1"/>
</dbReference>
<dbReference type="GO" id="GO:0004197">
    <property type="term" value="F:cysteine-type endopeptidase activity"/>
    <property type="evidence" value="ECO:0007669"/>
    <property type="project" value="InterPro"/>
</dbReference>
<evidence type="ECO:0000259" key="3">
    <source>
        <dbReference type="PROSITE" id="PS50208"/>
    </source>
</evidence>
<dbReference type="PROSITE" id="PS50208">
    <property type="entry name" value="CASPASE_P20"/>
    <property type="match status" value="1"/>
</dbReference>
<dbReference type="STRING" id="1003.SAMN04488541_100431"/>
<evidence type="ECO:0000256" key="1">
    <source>
        <dbReference type="SAM" id="Coils"/>
    </source>
</evidence>
<dbReference type="OrthoDB" id="9812126at2"/>
<feature type="chain" id="PRO_5011669958" evidence="2">
    <location>
        <begin position="20"/>
        <end position="739"/>
    </location>
</feature>
<feature type="domain" description="Caspase family p20" evidence="3">
    <location>
        <begin position="30"/>
        <end position="164"/>
    </location>
</feature>
<dbReference type="Gene3D" id="3.40.50.1460">
    <property type="match status" value="1"/>
</dbReference>
<keyword evidence="1" id="KW-0175">Coiled coil</keyword>
<keyword evidence="2" id="KW-0732">Signal</keyword>